<dbReference type="PROSITE" id="PS50112">
    <property type="entry name" value="PAS"/>
    <property type="match status" value="1"/>
</dbReference>
<evidence type="ECO:0000256" key="1">
    <source>
        <dbReference type="ARBA" id="ARBA00023015"/>
    </source>
</evidence>
<feature type="domain" description="EAL" evidence="6">
    <location>
        <begin position="741"/>
        <end position="993"/>
    </location>
</feature>
<dbReference type="SUPFAM" id="SSF141868">
    <property type="entry name" value="EAL domain-like"/>
    <property type="match status" value="1"/>
</dbReference>
<dbReference type="InterPro" id="IPR035919">
    <property type="entry name" value="EAL_sf"/>
</dbReference>
<evidence type="ECO:0000256" key="3">
    <source>
        <dbReference type="ARBA" id="ARBA00023163"/>
    </source>
</evidence>
<evidence type="ECO:0000259" key="6">
    <source>
        <dbReference type="PROSITE" id="PS50883"/>
    </source>
</evidence>
<dbReference type="FunFam" id="3.30.70.270:FF:000001">
    <property type="entry name" value="Diguanylate cyclase domain protein"/>
    <property type="match status" value="1"/>
</dbReference>
<dbReference type="CDD" id="cd06267">
    <property type="entry name" value="PBP1_LacI_sugar_binding-like"/>
    <property type="match status" value="1"/>
</dbReference>
<dbReference type="CDD" id="cd00130">
    <property type="entry name" value="PAS"/>
    <property type="match status" value="1"/>
</dbReference>
<name>A0A4Y8QCI1_9BACL</name>
<dbReference type="InterPro" id="IPR000160">
    <property type="entry name" value="GGDEF_dom"/>
</dbReference>
<evidence type="ECO:0000259" key="7">
    <source>
        <dbReference type="PROSITE" id="PS50887"/>
    </source>
</evidence>
<evidence type="ECO:0008006" key="10">
    <source>
        <dbReference type="Google" id="ProtNLM"/>
    </source>
</evidence>
<dbReference type="SUPFAM" id="SSF55785">
    <property type="entry name" value="PYP-like sensor domain (PAS domain)"/>
    <property type="match status" value="1"/>
</dbReference>
<dbReference type="SUPFAM" id="SSF55073">
    <property type="entry name" value="Nucleotide cyclase"/>
    <property type="match status" value="1"/>
</dbReference>
<proteinExistence type="predicted"/>
<dbReference type="PANTHER" id="PTHR44757">
    <property type="entry name" value="DIGUANYLATE CYCLASE DGCP"/>
    <property type="match status" value="1"/>
</dbReference>
<dbReference type="NCBIfam" id="TIGR00229">
    <property type="entry name" value="sensory_box"/>
    <property type="match status" value="1"/>
</dbReference>
<evidence type="ECO:0000259" key="5">
    <source>
        <dbReference type="PROSITE" id="PS50113"/>
    </source>
</evidence>
<keyword evidence="2" id="KW-0238">DNA-binding</keyword>
<feature type="domain" description="PAC" evidence="5">
    <location>
        <begin position="518"/>
        <end position="570"/>
    </location>
</feature>
<accession>A0A4Y8QCI1</accession>
<dbReference type="InterPro" id="IPR028082">
    <property type="entry name" value="Peripla_BP_I"/>
</dbReference>
<reference evidence="8 9" key="1">
    <citation type="submission" date="2017-03" db="EMBL/GenBank/DDBJ databases">
        <title>Isolation of Levoglucosan Utilizing Bacteria.</title>
        <authorList>
            <person name="Arya A.S."/>
        </authorList>
    </citation>
    <scope>NUCLEOTIDE SEQUENCE [LARGE SCALE GENOMIC DNA]</scope>
    <source>
        <strain evidence="8 9">MEC069</strain>
    </source>
</reference>
<dbReference type="EMBL" id="MYFO01000001">
    <property type="protein sequence ID" value="TFE91952.1"/>
    <property type="molecule type" value="Genomic_DNA"/>
</dbReference>
<dbReference type="PROSITE" id="PS50887">
    <property type="entry name" value="GGDEF"/>
    <property type="match status" value="1"/>
</dbReference>
<dbReference type="PROSITE" id="PS50113">
    <property type="entry name" value="PAC"/>
    <property type="match status" value="1"/>
</dbReference>
<dbReference type="Gene3D" id="3.30.70.270">
    <property type="match status" value="1"/>
</dbReference>
<keyword evidence="1" id="KW-0805">Transcription regulation</keyword>
<dbReference type="Pfam" id="PF00563">
    <property type="entry name" value="EAL"/>
    <property type="match status" value="1"/>
</dbReference>
<feature type="domain" description="PAS" evidence="4">
    <location>
        <begin position="444"/>
        <end position="515"/>
    </location>
</feature>
<dbReference type="SUPFAM" id="SSF53822">
    <property type="entry name" value="Periplasmic binding protein-like I"/>
    <property type="match status" value="1"/>
</dbReference>
<dbReference type="Pfam" id="PF00990">
    <property type="entry name" value="GGDEF"/>
    <property type="match status" value="1"/>
</dbReference>
<protein>
    <recommendedName>
        <fullName evidence="10">Diguanylate cyclase</fullName>
    </recommendedName>
</protein>
<sequence>MKKRTIGVLSPLLDGFYFNGILQGIHQIAVEQHANLVLIQTMDSIMSKVTYQWHLAADYIDGWIIILNAVTDKEYVKRIELMQKPIICTPNLSDFGAATTFLLDNVLGGYMTTKHLIEHGHREIACIYTKINPESVDRFHGYIRALEEHGIPVDPIRIYEVDSLWEESGVAAAAEMRRRGFPLTAVTASSDMVAIGLMDVLRRWGKRVPEDIAVIGFDNLDLARRISLSSVNQPLFGRGMRMASRLLEEIEGLPTAGARHIFSETASLVLRHSCGCEPVNPSEGLVEIHQNGLETIDYLSSVIQRNHQIGRDLVKANSQNIKDLSWLSSTEYTWGCLALWSAEGRLQVESVYSKKMEPVLQKGELYEEGTFPPSSVYDMLTDEEVLSIYTIRTEARNWGFILLIGKVNDKNRTSNYQYDTMTHSLDLLAYALEREVMYENARERETRLEIVSSTTNDGIFDWDLASNTIAWNRKILRMLSTGGDTTMTTRDFFGRIHADDIEGLQEQFNLHLSDNEPFHTEFRLLSDEQSYIWVEAAGEVVRDADKQPVRMIGSIRDITERKEAEERIRYIAYHDALTDLPNRRYFNERIDKQIERTGASFALMLLDLDRFKLINDSLGHTAGDLLLQRVAAIITEQLRPEDTVARLGGDEFILLCPYVTDPQEPLRIAERIFAALSTRHMLNGHSVHVTCSMGVSLYPEHGQDHETLVRNADIAMYEAKSTGKNRIQIYREQMSVVSRDKLRMENCLRGALDSGEFELYYQPQYDVKGEQVIGMEALIRWFSPELGAVPPMSFIPLAEETGLINAITAWVLRTACLDNKRLLDAGFAPMLVSVNISALDFMEADFVSRVREIVEESGLPPHLLCLELTETAAIQNLELTIRQLRCLMDCGIKIALDDFGTGNSSLSLLKMLPLHRIKIDRSFVKDMAQQDANRAIFSTIVGLTRGLKLESCAEGIETEEQYEIIREMACSLVQGYYIAKPLPFGDFQRFLQA</sequence>
<dbReference type="Gene3D" id="3.30.450.20">
    <property type="entry name" value="PAS domain"/>
    <property type="match status" value="1"/>
</dbReference>
<comment type="caution">
    <text evidence="8">The sequence shown here is derived from an EMBL/GenBank/DDBJ whole genome shotgun (WGS) entry which is preliminary data.</text>
</comment>
<dbReference type="SMART" id="SM00086">
    <property type="entry name" value="PAC"/>
    <property type="match status" value="1"/>
</dbReference>
<dbReference type="SMART" id="SM00052">
    <property type="entry name" value="EAL"/>
    <property type="match status" value="1"/>
</dbReference>
<dbReference type="InterPro" id="IPR035965">
    <property type="entry name" value="PAS-like_dom_sf"/>
</dbReference>
<dbReference type="Gene3D" id="3.20.20.450">
    <property type="entry name" value="EAL domain"/>
    <property type="match status" value="1"/>
</dbReference>
<dbReference type="InterPro" id="IPR043128">
    <property type="entry name" value="Rev_trsase/Diguanyl_cyclase"/>
</dbReference>
<dbReference type="PANTHER" id="PTHR44757:SF2">
    <property type="entry name" value="BIOFILM ARCHITECTURE MAINTENANCE PROTEIN MBAA"/>
    <property type="match status" value="1"/>
</dbReference>
<dbReference type="RefSeq" id="WP_134748962.1">
    <property type="nucleotide sequence ID" value="NZ_MYFO02000001.1"/>
</dbReference>
<dbReference type="AlphaFoldDB" id="A0A4Y8QCI1"/>
<evidence type="ECO:0000259" key="4">
    <source>
        <dbReference type="PROSITE" id="PS50112"/>
    </source>
</evidence>
<dbReference type="SMART" id="SM00267">
    <property type="entry name" value="GGDEF"/>
    <property type="match status" value="1"/>
</dbReference>
<dbReference type="OrthoDB" id="9759607at2"/>
<evidence type="ECO:0000313" key="8">
    <source>
        <dbReference type="EMBL" id="TFE91952.1"/>
    </source>
</evidence>
<keyword evidence="3" id="KW-0804">Transcription</keyword>
<dbReference type="PROSITE" id="PS50883">
    <property type="entry name" value="EAL"/>
    <property type="match status" value="1"/>
</dbReference>
<dbReference type="InterPro" id="IPR046335">
    <property type="entry name" value="LacI/GalR-like_sensor"/>
</dbReference>
<dbReference type="Pfam" id="PF13377">
    <property type="entry name" value="Peripla_BP_3"/>
    <property type="match status" value="1"/>
</dbReference>
<dbReference type="InterPro" id="IPR000700">
    <property type="entry name" value="PAS-assoc_C"/>
</dbReference>
<dbReference type="InterPro" id="IPR001633">
    <property type="entry name" value="EAL_dom"/>
</dbReference>
<keyword evidence="9" id="KW-1185">Reference proteome</keyword>
<evidence type="ECO:0000256" key="2">
    <source>
        <dbReference type="ARBA" id="ARBA00023125"/>
    </source>
</evidence>
<dbReference type="InterPro" id="IPR052155">
    <property type="entry name" value="Biofilm_reg_signaling"/>
</dbReference>
<evidence type="ECO:0000313" key="9">
    <source>
        <dbReference type="Proteomes" id="UP000298246"/>
    </source>
</evidence>
<feature type="domain" description="GGDEF" evidence="7">
    <location>
        <begin position="599"/>
        <end position="732"/>
    </location>
</feature>
<dbReference type="NCBIfam" id="TIGR00254">
    <property type="entry name" value="GGDEF"/>
    <property type="match status" value="1"/>
</dbReference>
<dbReference type="GO" id="GO:0003677">
    <property type="term" value="F:DNA binding"/>
    <property type="evidence" value="ECO:0007669"/>
    <property type="project" value="UniProtKB-KW"/>
</dbReference>
<dbReference type="Pfam" id="PF08447">
    <property type="entry name" value="PAS_3"/>
    <property type="match status" value="1"/>
</dbReference>
<organism evidence="8 9">
    <name type="scientific">Paenibacillus athensensis</name>
    <dbReference type="NCBI Taxonomy" id="1967502"/>
    <lineage>
        <taxon>Bacteria</taxon>
        <taxon>Bacillati</taxon>
        <taxon>Bacillota</taxon>
        <taxon>Bacilli</taxon>
        <taxon>Bacillales</taxon>
        <taxon>Paenibacillaceae</taxon>
        <taxon>Paenibacillus</taxon>
    </lineage>
</organism>
<gene>
    <name evidence="8" type="ORF">B5M42_01565</name>
</gene>
<dbReference type="InterPro" id="IPR013655">
    <property type="entry name" value="PAS_fold_3"/>
</dbReference>
<dbReference type="Proteomes" id="UP000298246">
    <property type="component" value="Unassembled WGS sequence"/>
</dbReference>
<dbReference type="Gene3D" id="3.40.50.2300">
    <property type="match status" value="2"/>
</dbReference>
<dbReference type="CDD" id="cd01948">
    <property type="entry name" value="EAL"/>
    <property type="match status" value="1"/>
</dbReference>
<dbReference type="InterPro" id="IPR029787">
    <property type="entry name" value="Nucleotide_cyclase"/>
</dbReference>
<dbReference type="InterPro" id="IPR000014">
    <property type="entry name" value="PAS"/>
</dbReference>
<dbReference type="CDD" id="cd01949">
    <property type="entry name" value="GGDEF"/>
    <property type="match status" value="1"/>
</dbReference>
<dbReference type="InterPro" id="IPR001610">
    <property type="entry name" value="PAC"/>
</dbReference>